<dbReference type="Gene3D" id="3.30.70.270">
    <property type="match status" value="1"/>
</dbReference>
<dbReference type="PANTHER" id="PTHR33064">
    <property type="entry name" value="POL PROTEIN"/>
    <property type="match status" value="1"/>
</dbReference>
<dbReference type="Pfam" id="PF17919">
    <property type="entry name" value="RT_RNaseH_2"/>
    <property type="match status" value="1"/>
</dbReference>
<dbReference type="InterPro" id="IPR041577">
    <property type="entry name" value="RT_RNaseH_2"/>
</dbReference>
<accession>A0A6J0PK49</accession>
<dbReference type="RefSeq" id="XP_019706796.1">
    <property type="nucleotide sequence ID" value="XM_019851237.1"/>
</dbReference>
<dbReference type="InterPro" id="IPR043128">
    <property type="entry name" value="Rev_trsase/Diguanyl_cyclase"/>
</dbReference>
<dbReference type="SUPFAM" id="SSF56672">
    <property type="entry name" value="DNA/RNA polymerases"/>
    <property type="match status" value="1"/>
</dbReference>
<name>A0A6J0PK49_ELAGV</name>
<evidence type="ECO:0000313" key="3">
    <source>
        <dbReference type="RefSeq" id="XP_019706796.1"/>
    </source>
</evidence>
<feature type="domain" description="Reverse transcriptase/retrotransposon-derived protein RNase H-like" evidence="1">
    <location>
        <begin position="59"/>
        <end position="106"/>
    </location>
</feature>
<sequence length="147" mass="16391">MKMDRKKVQAILDWAAPTKVIELRSFLGLANYYRKFMAGYSKKAAPLIDLLKKNQSWVWTERCQEAFEGLKVAVSTKSMLKLSDYMKPFEVHTNASDKAAGGVIVADALSLKSIVEVAAAISSVEADFTDKIWVAAQLDKGYQKLLQ</sequence>
<dbReference type="InterPro" id="IPR043502">
    <property type="entry name" value="DNA/RNA_pol_sf"/>
</dbReference>
<keyword evidence="2" id="KW-1185">Reference proteome</keyword>
<dbReference type="Proteomes" id="UP000504607">
    <property type="component" value="Chromosome 1"/>
</dbReference>
<protein>
    <submittedName>
        <fullName evidence="3">Uncharacterized protein LOC109505998</fullName>
    </submittedName>
</protein>
<evidence type="ECO:0000313" key="2">
    <source>
        <dbReference type="Proteomes" id="UP000504607"/>
    </source>
</evidence>
<proteinExistence type="predicted"/>
<reference evidence="3" key="1">
    <citation type="submission" date="2025-08" db="UniProtKB">
        <authorList>
            <consortium name="RefSeq"/>
        </authorList>
    </citation>
    <scope>IDENTIFICATION</scope>
</reference>
<dbReference type="InParanoid" id="A0A6J0PK49"/>
<dbReference type="PANTHER" id="PTHR33064:SF40">
    <property type="entry name" value="REVERSE TRANSCRIPTASE_RETROTRANSPOSON-DERIVED PROTEIN RNASE H-LIKE DOMAIN-CONTAINING PROTEIN"/>
    <property type="match status" value="1"/>
</dbReference>
<dbReference type="AlphaFoldDB" id="A0A6J0PK49"/>
<evidence type="ECO:0000259" key="1">
    <source>
        <dbReference type="Pfam" id="PF17919"/>
    </source>
</evidence>
<dbReference type="InterPro" id="IPR051320">
    <property type="entry name" value="Viral_Replic_Matur_Polypro"/>
</dbReference>
<dbReference type="FunFam" id="3.30.70.270:FF:000020">
    <property type="entry name" value="Transposon Tf2-6 polyprotein-like Protein"/>
    <property type="match status" value="1"/>
</dbReference>
<gene>
    <name evidence="3" type="primary">LOC109505998</name>
</gene>
<dbReference type="OrthoDB" id="783906at2759"/>
<organism evidence="2 3">
    <name type="scientific">Elaeis guineensis var. tenera</name>
    <name type="common">Oil palm</name>
    <dbReference type="NCBI Taxonomy" id="51953"/>
    <lineage>
        <taxon>Eukaryota</taxon>
        <taxon>Viridiplantae</taxon>
        <taxon>Streptophyta</taxon>
        <taxon>Embryophyta</taxon>
        <taxon>Tracheophyta</taxon>
        <taxon>Spermatophyta</taxon>
        <taxon>Magnoliopsida</taxon>
        <taxon>Liliopsida</taxon>
        <taxon>Arecaceae</taxon>
        <taxon>Arecoideae</taxon>
        <taxon>Cocoseae</taxon>
        <taxon>Elaeidinae</taxon>
        <taxon>Elaeis</taxon>
    </lineage>
</organism>